<dbReference type="InParanoid" id="L9KXD8"/>
<accession>L9KXD8</accession>
<reference evidence="3" key="1">
    <citation type="submission" date="2012-07" db="EMBL/GenBank/DDBJ databases">
        <title>Genome of the Chinese tree shrew, a rising model animal genetically related to primates.</title>
        <authorList>
            <person name="Zhang G."/>
            <person name="Fan Y."/>
            <person name="Yao Y."/>
            <person name="Huang Z."/>
        </authorList>
    </citation>
    <scope>NUCLEOTIDE SEQUENCE [LARGE SCALE GENOMIC DNA]</scope>
</reference>
<reference evidence="3" key="2">
    <citation type="journal article" date="2013" name="Nat. Commun.">
        <title>Genome of the Chinese tree shrew.</title>
        <authorList>
            <person name="Fan Y."/>
            <person name="Huang Z.Y."/>
            <person name="Cao C.C."/>
            <person name="Chen C.S."/>
            <person name="Chen Y.X."/>
            <person name="Fan D.D."/>
            <person name="He J."/>
            <person name="Hou H.L."/>
            <person name="Hu L."/>
            <person name="Hu X.T."/>
            <person name="Jiang X.T."/>
            <person name="Lai R."/>
            <person name="Lang Y.S."/>
            <person name="Liang B."/>
            <person name="Liao S.G."/>
            <person name="Mu D."/>
            <person name="Ma Y.Y."/>
            <person name="Niu Y.Y."/>
            <person name="Sun X.Q."/>
            <person name="Xia J.Q."/>
            <person name="Xiao J."/>
            <person name="Xiong Z.Q."/>
            <person name="Xu L."/>
            <person name="Yang L."/>
            <person name="Zhang Y."/>
            <person name="Zhao W."/>
            <person name="Zhao X.D."/>
            <person name="Zheng Y.T."/>
            <person name="Zhou J.M."/>
            <person name="Zhu Y.B."/>
            <person name="Zhang G.J."/>
            <person name="Wang J."/>
            <person name="Yao Y.G."/>
        </authorList>
    </citation>
    <scope>NUCLEOTIDE SEQUENCE [LARGE SCALE GENOMIC DNA]</scope>
</reference>
<gene>
    <name evidence="2" type="ORF">TREES_T100017718</name>
</gene>
<feature type="region of interest" description="Disordered" evidence="1">
    <location>
        <begin position="178"/>
        <end position="204"/>
    </location>
</feature>
<dbReference type="eggNOG" id="KOG3802">
    <property type="taxonomic scope" value="Eukaryota"/>
</dbReference>
<dbReference type="STRING" id="246437.L9KXD8"/>
<proteinExistence type="predicted"/>
<dbReference type="EMBL" id="KB320672">
    <property type="protein sequence ID" value="ELW65832.1"/>
    <property type="molecule type" value="Genomic_DNA"/>
</dbReference>
<evidence type="ECO:0000256" key="1">
    <source>
        <dbReference type="SAM" id="MobiDB-lite"/>
    </source>
</evidence>
<feature type="compositionally biased region" description="Low complexity" evidence="1">
    <location>
        <begin position="1"/>
        <end position="10"/>
    </location>
</feature>
<keyword evidence="3" id="KW-1185">Reference proteome</keyword>
<organism evidence="2 3">
    <name type="scientific">Tupaia chinensis</name>
    <name type="common">Chinese tree shrew</name>
    <name type="synonym">Tupaia belangeri chinensis</name>
    <dbReference type="NCBI Taxonomy" id="246437"/>
    <lineage>
        <taxon>Eukaryota</taxon>
        <taxon>Metazoa</taxon>
        <taxon>Chordata</taxon>
        <taxon>Craniata</taxon>
        <taxon>Vertebrata</taxon>
        <taxon>Euteleostomi</taxon>
        <taxon>Mammalia</taxon>
        <taxon>Eutheria</taxon>
        <taxon>Euarchontoglires</taxon>
        <taxon>Scandentia</taxon>
        <taxon>Tupaiidae</taxon>
        <taxon>Tupaia</taxon>
    </lineage>
</organism>
<feature type="region of interest" description="Disordered" evidence="1">
    <location>
        <begin position="140"/>
        <end position="164"/>
    </location>
</feature>
<name>L9KXD8_TUPCH</name>
<feature type="region of interest" description="Disordered" evidence="1">
    <location>
        <begin position="1"/>
        <end position="59"/>
    </location>
</feature>
<feature type="compositionally biased region" description="Polar residues" evidence="1">
    <location>
        <begin position="184"/>
        <end position="204"/>
    </location>
</feature>
<dbReference type="AlphaFoldDB" id="L9KXD8"/>
<evidence type="ECO:0000313" key="2">
    <source>
        <dbReference type="EMBL" id="ELW65832.1"/>
    </source>
</evidence>
<evidence type="ECO:0000313" key="3">
    <source>
        <dbReference type="Proteomes" id="UP000011518"/>
    </source>
</evidence>
<sequence length="204" mass="21371">MQIAALPGPGARRGGPARGRGRRPPPPRAGSPGLRKETLASQGARLEQTRGAWGGAGFGSPWGRMVNLEPMHTDIKMSGDVADPTDARGALSQVEPGPILCPGALPYSHLLLKPLMPCSGLPKEQLPPCLFLVSDRELRSTRRTKSPQGGAVTPQPPQGTVVSSKDWTLTVSTLLYPHMHASGTGPTSSCKATPHQAASPSERA</sequence>
<protein>
    <submittedName>
        <fullName evidence="2">POU domain, class 2, transcription factor 3</fullName>
    </submittedName>
</protein>
<dbReference type="Proteomes" id="UP000011518">
    <property type="component" value="Unassembled WGS sequence"/>
</dbReference>